<dbReference type="Proteomes" id="UP000005365">
    <property type="component" value="Unassembled WGS sequence"/>
</dbReference>
<dbReference type="EMBL" id="ACKO02000027">
    <property type="protein sequence ID" value="EET43113.1"/>
    <property type="molecule type" value="Genomic_DNA"/>
</dbReference>
<evidence type="ECO:0000313" key="2">
    <source>
        <dbReference type="Proteomes" id="UP000005365"/>
    </source>
</evidence>
<accession>C6M9E5</accession>
<proteinExistence type="predicted"/>
<dbReference type="RefSeq" id="WP_003761206.1">
    <property type="nucleotide sequence ID" value="NZ_ACKO02000027.1"/>
</dbReference>
<comment type="caution">
    <text evidence="1">The sequence shown here is derived from an EMBL/GenBank/DDBJ whole genome shotgun (WGS) entry which is preliminary data.</text>
</comment>
<name>C6M9E5_NEISI</name>
<gene>
    <name evidence="1" type="ORF">NEISICOT_03170</name>
</gene>
<evidence type="ECO:0000313" key="1">
    <source>
        <dbReference type="EMBL" id="EET43113.1"/>
    </source>
</evidence>
<protein>
    <submittedName>
        <fullName evidence="1">Uncharacterized protein</fullName>
    </submittedName>
</protein>
<organism evidence="1 2">
    <name type="scientific">Neisseria sicca ATCC 29256</name>
    <dbReference type="NCBI Taxonomy" id="547045"/>
    <lineage>
        <taxon>Bacteria</taxon>
        <taxon>Pseudomonadati</taxon>
        <taxon>Pseudomonadota</taxon>
        <taxon>Betaproteobacteria</taxon>
        <taxon>Neisseriales</taxon>
        <taxon>Neisseriaceae</taxon>
        <taxon>Neisseria</taxon>
    </lineage>
</organism>
<sequence length="81" mass="9006">MQDDFIDKLSKIGVRDTSKVTKKKCPDMPVISDASGDWTKSSAYFKGEKGVLNIGLRKGKGLDIFNQNIVSFKQVGKNVKR</sequence>
<reference evidence="1" key="1">
    <citation type="submission" date="2009-07" db="EMBL/GenBank/DDBJ databases">
        <authorList>
            <person name="Weinstock G."/>
            <person name="Sodergren E."/>
            <person name="Clifton S."/>
            <person name="Fulton L."/>
            <person name="Fulton B."/>
            <person name="Courtney L."/>
            <person name="Fronick C."/>
            <person name="Harrison M."/>
            <person name="Strong C."/>
            <person name="Farmer C."/>
            <person name="Delahaunty K."/>
            <person name="Markovic C."/>
            <person name="Hall O."/>
            <person name="Minx P."/>
            <person name="Tomlinson C."/>
            <person name="Mitreva M."/>
            <person name="Nelson J."/>
            <person name="Hou S."/>
            <person name="Wollam A."/>
            <person name="Pepin K.H."/>
            <person name="Johnson M."/>
            <person name="Bhonagiri V."/>
            <person name="Nash W.E."/>
            <person name="Warren W."/>
            <person name="Chinwalla A."/>
            <person name="Mardis E.R."/>
            <person name="Wilson R.K."/>
        </authorList>
    </citation>
    <scope>NUCLEOTIDE SEQUENCE [LARGE SCALE GENOMIC DNA]</scope>
    <source>
        <strain evidence="1">ATCC 29256</strain>
    </source>
</reference>
<dbReference type="AlphaFoldDB" id="C6M9E5"/>
<keyword evidence="2" id="KW-1185">Reference proteome</keyword>